<comment type="caution">
    <text evidence="4">The sequence shown here is derived from an EMBL/GenBank/DDBJ whole genome shotgun (WGS) entry which is preliminary data.</text>
</comment>
<dbReference type="SUPFAM" id="SSF52540">
    <property type="entry name" value="P-loop containing nucleoside triphosphate hydrolases"/>
    <property type="match status" value="1"/>
</dbReference>
<evidence type="ECO:0000313" key="5">
    <source>
        <dbReference type="Proteomes" id="UP001500051"/>
    </source>
</evidence>
<dbReference type="RefSeq" id="WP_344810798.1">
    <property type="nucleotide sequence ID" value="NZ_BAAAYX010000002.1"/>
</dbReference>
<gene>
    <name evidence="4" type="ORF">GCM10022204_06190</name>
</gene>
<evidence type="ECO:0000313" key="4">
    <source>
        <dbReference type="EMBL" id="GAA3693305.1"/>
    </source>
</evidence>
<sequence length="554" mass="59360">MAVFGRRARPDDATGVADRVRALAEAADACRGRVPDEVITEAERVATQVDRRLAFSGSATVVALAGATGSGKSSLFNALSGTELARVGVTRPTTSEPLAVTWGDEPTEDLLDWLQVSRRHALPSGTGSTGSASVDGLILLDLPDHDSTEKSNQLQVDRLVQLVDVLVWVVDPQKYADAVLHERYLRPLVEHAPVMTVVLNQVDRLSRTEREACLRDLRRLLDSEGLQRTTIQAVSAETGEGLAELRELLGGRVADKLAAARRLAADVSTAADRLASASGDAAVPELSRRNLETMNTAMAEAAGARVVGDAVRDAWRVRGAAATGWPVVAWIGRLKPDPLRRLHLDRLSAGTRGSPKEIDPTGVGRTSLPTRSGVQQARVDTAVRDLAAEASGGLTRGWTDAVKAAARSQESRLPDALDRAVARTDLDVDRRRRWWQVVRVLQWLLLAAVVAGLLWLAAAFVLAYLQLPPLPPVTWGRLPAPTVLVLGGVLAGLLLGGLSRIGVVVGASRRERAARAALRRSVTVVTDELVVQPVRGELDRYARARAALSRASAR</sequence>
<accession>A0ABP7CMD2</accession>
<evidence type="ECO:0000259" key="3">
    <source>
        <dbReference type="Pfam" id="PF01926"/>
    </source>
</evidence>
<protein>
    <submittedName>
        <fullName evidence="4">50S ribosome-binding GTPase</fullName>
    </submittedName>
</protein>
<feature type="region of interest" description="Disordered" evidence="1">
    <location>
        <begin position="350"/>
        <end position="371"/>
    </location>
</feature>
<dbReference type="PANTHER" id="PTHR42698">
    <property type="entry name" value="GTPASE ERA"/>
    <property type="match status" value="1"/>
</dbReference>
<reference evidence="5" key="1">
    <citation type="journal article" date="2019" name="Int. J. Syst. Evol. Microbiol.">
        <title>The Global Catalogue of Microorganisms (GCM) 10K type strain sequencing project: providing services to taxonomists for standard genome sequencing and annotation.</title>
        <authorList>
            <consortium name="The Broad Institute Genomics Platform"/>
            <consortium name="The Broad Institute Genome Sequencing Center for Infectious Disease"/>
            <person name="Wu L."/>
            <person name="Ma J."/>
        </authorList>
    </citation>
    <scope>NUCLEOTIDE SEQUENCE [LARGE SCALE GENOMIC DNA]</scope>
    <source>
        <strain evidence="5">JCM 16548</strain>
    </source>
</reference>
<dbReference type="InterPro" id="IPR006073">
    <property type="entry name" value="GTP-bd"/>
</dbReference>
<keyword evidence="5" id="KW-1185">Reference proteome</keyword>
<dbReference type="InterPro" id="IPR005662">
    <property type="entry name" value="GTPase_Era-like"/>
</dbReference>
<keyword evidence="2" id="KW-0812">Transmembrane</keyword>
<evidence type="ECO:0000256" key="2">
    <source>
        <dbReference type="SAM" id="Phobius"/>
    </source>
</evidence>
<dbReference type="Gene3D" id="3.40.50.300">
    <property type="entry name" value="P-loop containing nucleotide triphosphate hydrolases"/>
    <property type="match status" value="1"/>
</dbReference>
<dbReference type="InterPro" id="IPR027417">
    <property type="entry name" value="P-loop_NTPase"/>
</dbReference>
<dbReference type="Proteomes" id="UP001500051">
    <property type="component" value="Unassembled WGS sequence"/>
</dbReference>
<keyword evidence="2" id="KW-1133">Transmembrane helix</keyword>
<evidence type="ECO:0000256" key="1">
    <source>
        <dbReference type="SAM" id="MobiDB-lite"/>
    </source>
</evidence>
<dbReference type="EMBL" id="BAAAYX010000002">
    <property type="protein sequence ID" value="GAA3693305.1"/>
    <property type="molecule type" value="Genomic_DNA"/>
</dbReference>
<dbReference type="PANTHER" id="PTHR42698:SF1">
    <property type="entry name" value="GTPASE ERA, MITOCHONDRIAL"/>
    <property type="match status" value="1"/>
</dbReference>
<dbReference type="Pfam" id="PF01926">
    <property type="entry name" value="MMR_HSR1"/>
    <property type="match status" value="1"/>
</dbReference>
<feature type="transmembrane region" description="Helical" evidence="2">
    <location>
        <begin position="440"/>
        <end position="464"/>
    </location>
</feature>
<proteinExistence type="predicted"/>
<keyword evidence="2" id="KW-0472">Membrane</keyword>
<feature type="domain" description="G" evidence="3">
    <location>
        <begin position="62"/>
        <end position="196"/>
    </location>
</feature>
<organism evidence="4 5">
    <name type="scientific">Microlunatus aurantiacus</name>
    <dbReference type="NCBI Taxonomy" id="446786"/>
    <lineage>
        <taxon>Bacteria</taxon>
        <taxon>Bacillati</taxon>
        <taxon>Actinomycetota</taxon>
        <taxon>Actinomycetes</taxon>
        <taxon>Propionibacteriales</taxon>
        <taxon>Propionibacteriaceae</taxon>
        <taxon>Microlunatus</taxon>
    </lineage>
</organism>
<feature type="transmembrane region" description="Helical" evidence="2">
    <location>
        <begin position="484"/>
        <end position="505"/>
    </location>
</feature>
<name>A0ABP7CMD2_9ACTN</name>